<dbReference type="GO" id="GO:0006508">
    <property type="term" value="P:proteolysis"/>
    <property type="evidence" value="ECO:0007669"/>
    <property type="project" value="UniProtKB-KW"/>
</dbReference>
<reference evidence="8" key="1">
    <citation type="submission" date="2020-08" db="EMBL/GenBank/DDBJ databases">
        <title>Genome public.</title>
        <authorList>
            <person name="Liu C."/>
            <person name="Sun Q."/>
        </authorList>
    </citation>
    <scope>NUCLEOTIDE SEQUENCE</scope>
    <source>
        <strain evidence="8">NSJ-15</strain>
    </source>
</reference>
<dbReference type="RefSeq" id="WP_187536263.1">
    <property type="nucleotide sequence ID" value="NZ_JACRTL010000001.1"/>
</dbReference>
<evidence type="ECO:0000313" key="9">
    <source>
        <dbReference type="Proteomes" id="UP000632659"/>
    </source>
</evidence>
<evidence type="ECO:0000256" key="5">
    <source>
        <dbReference type="ARBA" id="ARBA00023049"/>
    </source>
</evidence>
<dbReference type="Pfam" id="PF05193">
    <property type="entry name" value="Peptidase_M16_C"/>
    <property type="match status" value="1"/>
</dbReference>
<keyword evidence="3" id="KW-0378">Hydrolase</keyword>
<keyword evidence="4" id="KW-0862">Zinc</keyword>
<accession>A0A8J6P6P8</accession>
<proteinExistence type="inferred from homology"/>
<protein>
    <submittedName>
        <fullName evidence="8">Insulinase family protein</fullName>
    </submittedName>
</protein>
<dbReference type="Proteomes" id="UP000632659">
    <property type="component" value="Unassembled WGS sequence"/>
</dbReference>
<keyword evidence="5" id="KW-0482">Metalloprotease</keyword>
<dbReference type="AlphaFoldDB" id="A0A8J6P6P8"/>
<dbReference type="InterPro" id="IPR050626">
    <property type="entry name" value="Peptidase_M16"/>
</dbReference>
<dbReference type="EMBL" id="JACRTL010000001">
    <property type="protein sequence ID" value="MBC8610275.1"/>
    <property type="molecule type" value="Genomic_DNA"/>
</dbReference>
<sequence>MKKRIVRNEKLQEKYYYVQHPSGLTILLYPMPNYSSAYALFGTRLGSIDMTFKSGNDQQFTVVPEGVAHFLEHKLFESEDGDAFSLFAKTGASANAFTSFDRTCYLFSTTNHFKESLKSLLTFVQSPYFTQETVEKEQGIIGQEIKMYEDNPGWRVFFNLLGCLYHNHPVKIDIAGTVESIAKIDAKLLYKCYHTFYNLNNMVLAIAGNFSVQEAEEVIEANLKDTEKVKLIQKTADEPDSICEKECLQKLSVSLPLFQIGFKETPYSGMEWLKAQMESEILLEMLAGEGSLLYRRLYDAGLIHDDFGTEVFSGRGYFANIFAGESKDPKKVQEELLKEIRRLRKSGLSEQDFLSCKKSMYGRIVRGFNKVESVANGLVSSYFADVDIYDNIKVAEAMSFRDIKRRFADSLDESKMAISVIEPLE</sequence>
<dbReference type="PANTHER" id="PTHR43690:SF17">
    <property type="entry name" value="PROTEIN YHJJ"/>
    <property type="match status" value="1"/>
</dbReference>
<evidence type="ECO:0000313" key="8">
    <source>
        <dbReference type="EMBL" id="MBC8610275.1"/>
    </source>
</evidence>
<feature type="domain" description="Peptidase M16 C-terminal" evidence="7">
    <location>
        <begin position="183"/>
        <end position="359"/>
    </location>
</feature>
<dbReference type="GO" id="GO:0046872">
    <property type="term" value="F:metal ion binding"/>
    <property type="evidence" value="ECO:0007669"/>
    <property type="project" value="InterPro"/>
</dbReference>
<dbReference type="Gene3D" id="3.30.830.10">
    <property type="entry name" value="Metalloenzyme, LuxS/M16 peptidase-like"/>
    <property type="match status" value="2"/>
</dbReference>
<evidence type="ECO:0000259" key="6">
    <source>
        <dbReference type="Pfam" id="PF00675"/>
    </source>
</evidence>
<evidence type="ECO:0000256" key="2">
    <source>
        <dbReference type="ARBA" id="ARBA00022670"/>
    </source>
</evidence>
<evidence type="ECO:0000256" key="1">
    <source>
        <dbReference type="ARBA" id="ARBA00007261"/>
    </source>
</evidence>
<dbReference type="InterPro" id="IPR007863">
    <property type="entry name" value="Peptidase_M16_C"/>
</dbReference>
<evidence type="ECO:0000256" key="3">
    <source>
        <dbReference type="ARBA" id="ARBA00022801"/>
    </source>
</evidence>
<name>A0A8J6P6P8_9FIRM</name>
<feature type="domain" description="Peptidase M16 N-terminal" evidence="6">
    <location>
        <begin position="65"/>
        <end position="177"/>
    </location>
</feature>
<dbReference type="InterPro" id="IPR011765">
    <property type="entry name" value="Pept_M16_N"/>
</dbReference>
<comment type="caution">
    <text evidence="8">The sequence shown here is derived from an EMBL/GenBank/DDBJ whole genome shotgun (WGS) entry which is preliminary data.</text>
</comment>
<dbReference type="InterPro" id="IPR011249">
    <property type="entry name" value="Metalloenz_LuxS/M16"/>
</dbReference>
<dbReference type="PANTHER" id="PTHR43690">
    <property type="entry name" value="NARDILYSIN"/>
    <property type="match status" value="1"/>
</dbReference>
<comment type="similarity">
    <text evidence="1">Belongs to the peptidase M16 family.</text>
</comment>
<evidence type="ECO:0000256" key="4">
    <source>
        <dbReference type="ARBA" id="ARBA00022833"/>
    </source>
</evidence>
<keyword evidence="2" id="KW-0645">Protease</keyword>
<organism evidence="8 9">
    <name type="scientific">Massiliimalia timonensis</name>
    <dbReference type="NCBI Taxonomy" id="1987501"/>
    <lineage>
        <taxon>Bacteria</taxon>
        <taxon>Bacillati</taxon>
        <taxon>Bacillota</taxon>
        <taxon>Clostridia</taxon>
        <taxon>Eubacteriales</taxon>
        <taxon>Oscillospiraceae</taxon>
        <taxon>Massiliimalia</taxon>
    </lineage>
</organism>
<gene>
    <name evidence="8" type="ORF">H8702_03935</name>
</gene>
<dbReference type="Pfam" id="PF00675">
    <property type="entry name" value="Peptidase_M16"/>
    <property type="match status" value="1"/>
</dbReference>
<keyword evidence="9" id="KW-1185">Reference proteome</keyword>
<evidence type="ECO:0000259" key="7">
    <source>
        <dbReference type="Pfam" id="PF05193"/>
    </source>
</evidence>
<dbReference type="SUPFAM" id="SSF63411">
    <property type="entry name" value="LuxS/MPP-like metallohydrolase"/>
    <property type="match status" value="2"/>
</dbReference>
<dbReference type="NCBIfam" id="NF047421">
    <property type="entry name" value="YfmH_fam"/>
    <property type="match status" value="1"/>
</dbReference>
<dbReference type="GO" id="GO:0008237">
    <property type="term" value="F:metallopeptidase activity"/>
    <property type="evidence" value="ECO:0007669"/>
    <property type="project" value="UniProtKB-KW"/>
</dbReference>